<keyword evidence="2" id="KW-0238">DNA-binding</keyword>
<gene>
    <name evidence="5" type="ORF">S12H4_43851</name>
</gene>
<dbReference type="InterPro" id="IPR008920">
    <property type="entry name" value="TF_FadR/GntR_C"/>
</dbReference>
<protein>
    <recommendedName>
        <fullName evidence="4">GntR C-terminal domain-containing protein</fullName>
    </recommendedName>
</protein>
<feature type="domain" description="GntR C-terminal" evidence="4">
    <location>
        <begin position="2"/>
        <end position="73"/>
    </location>
</feature>
<evidence type="ECO:0000256" key="3">
    <source>
        <dbReference type="ARBA" id="ARBA00023163"/>
    </source>
</evidence>
<keyword evidence="1" id="KW-0805">Transcription regulation</keyword>
<proteinExistence type="predicted"/>
<dbReference type="Gene3D" id="1.20.120.530">
    <property type="entry name" value="GntR ligand-binding domain-like"/>
    <property type="match status" value="1"/>
</dbReference>
<keyword evidence="3" id="KW-0804">Transcription</keyword>
<evidence type="ECO:0000256" key="1">
    <source>
        <dbReference type="ARBA" id="ARBA00023015"/>
    </source>
</evidence>
<evidence type="ECO:0000256" key="2">
    <source>
        <dbReference type="ARBA" id="ARBA00023125"/>
    </source>
</evidence>
<dbReference type="AlphaFoldDB" id="X1VPX1"/>
<evidence type="ECO:0000313" key="5">
    <source>
        <dbReference type="EMBL" id="GAJ11165.1"/>
    </source>
</evidence>
<sequence length="83" mass="9663">SDTEFHLAVARASHNFVFTNIMQLHLDLLRETRGKTWQIPGRKEEQHQEHQAIFQAIKEHNNKKAGESILQHLINVKKAITKI</sequence>
<comment type="caution">
    <text evidence="5">The sequence shown here is derived from an EMBL/GenBank/DDBJ whole genome shotgun (WGS) entry which is preliminary data.</text>
</comment>
<reference evidence="5" key="1">
    <citation type="journal article" date="2014" name="Front. Microbiol.">
        <title>High frequency of phylogenetically diverse reductive dehalogenase-homologous genes in deep subseafloor sedimentary metagenomes.</title>
        <authorList>
            <person name="Kawai M."/>
            <person name="Futagami T."/>
            <person name="Toyoda A."/>
            <person name="Takaki Y."/>
            <person name="Nishi S."/>
            <person name="Hori S."/>
            <person name="Arai W."/>
            <person name="Tsubouchi T."/>
            <person name="Morono Y."/>
            <person name="Uchiyama I."/>
            <person name="Ito T."/>
            <person name="Fujiyama A."/>
            <person name="Inagaki F."/>
            <person name="Takami H."/>
        </authorList>
    </citation>
    <scope>NUCLEOTIDE SEQUENCE</scope>
    <source>
        <strain evidence="5">Expedition CK06-06</strain>
    </source>
</reference>
<dbReference type="GO" id="GO:0003677">
    <property type="term" value="F:DNA binding"/>
    <property type="evidence" value="ECO:0007669"/>
    <property type="project" value="UniProtKB-KW"/>
</dbReference>
<dbReference type="EMBL" id="BARW01026958">
    <property type="protein sequence ID" value="GAJ11165.1"/>
    <property type="molecule type" value="Genomic_DNA"/>
</dbReference>
<evidence type="ECO:0000259" key="4">
    <source>
        <dbReference type="Pfam" id="PF07729"/>
    </source>
</evidence>
<name>X1VPX1_9ZZZZ</name>
<dbReference type="SUPFAM" id="SSF48008">
    <property type="entry name" value="GntR ligand-binding domain-like"/>
    <property type="match status" value="1"/>
</dbReference>
<dbReference type="Pfam" id="PF07729">
    <property type="entry name" value="FCD"/>
    <property type="match status" value="1"/>
</dbReference>
<accession>X1VPX1</accession>
<feature type="non-terminal residue" evidence="5">
    <location>
        <position position="1"/>
    </location>
</feature>
<dbReference type="InterPro" id="IPR011711">
    <property type="entry name" value="GntR_C"/>
</dbReference>
<organism evidence="5">
    <name type="scientific">marine sediment metagenome</name>
    <dbReference type="NCBI Taxonomy" id="412755"/>
    <lineage>
        <taxon>unclassified sequences</taxon>
        <taxon>metagenomes</taxon>
        <taxon>ecological metagenomes</taxon>
    </lineage>
</organism>